<name>A0A4R7KD88_9CLOT</name>
<proteinExistence type="predicted"/>
<dbReference type="Proteomes" id="UP000295325">
    <property type="component" value="Unassembled WGS sequence"/>
</dbReference>
<dbReference type="RefSeq" id="WP_133628988.1">
    <property type="nucleotide sequence ID" value="NZ_SOAZ01000025.1"/>
</dbReference>
<gene>
    <name evidence="1" type="ORF">EDD71_1251</name>
</gene>
<reference evidence="1 2" key="1">
    <citation type="submission" date="2019-03" db="EMBL/GenBank/DDBJ databases">
        <title>Genomic Encyclopedia of Type Strains, Phase IV (KMG-IV): sequencing the most valuable type-strain genomes for metagenomic binning, comparative biology and taxonomic classification.</title>
        <authorList>
            <person name="Goeker M."/>
        </authorList>
    </citation>
    <scope>NUCLEOTIDE SEQUENCE [LARGE SCALE GENOMIC DNA]</scope>
    <source>
        <strain evidence="1 2">DSM 24455</strain>
    </source>
</reference>
<dbReference type="EMBL" id="SOAZ01000025">
    <property type="protein sequence ID" value="TDT50718.1"/>
    <property type="molecule type" value="Genomic_DNA"/>
</dbReference>
<accession>A0A4R7KD88</accession>
<evidence type="ECO:0008006" key="3">
    <source>
        <dbReference type="Google" id="ProtNLM"/>
    </source>
</evidence>
<organism evidence="1 2">
    <name type="scientific">Fonticella tunisiensis</name>
    <dbReference type="NCBI Taxonomy" id="1096341"/>
    <lineage>
        <taxon>Bacteria</taxon>
        <taxon>Bacillati</taxon>
        <taxon>Bacillota</taxon>
        <taxon>Clostridia</taxon>
        <taxon>Eubacteriales</taxon>
        <taxon>Clostridiaceae</taxon>
        <taxon>Fonticella</taxon>
    </lineage>
</organism>
<dbReference type="AlphaFoldDB" id="A0A4R7KD88"/>
<evidence type="ECO:0000313" key="1">
    <source>
        <dbReference type="EMBL" id="TDT50718.1"/>
    </source>
</evidence>
<comment type="caution">
    <text evidence="1">The sequence shown here is derived from an EMBL/GenBank/DDBJ whole genome shotgun (WGS) entry which is preliminary data.</text>
</comment>
<keyword evidence="2" id="KW-1185">Reference proteome</keyword>
<sequence>MEERAVEAAASLSWFFLSNSVSVNMYVNALKLHYIRGRDIKEFKNFQEIFCEVTSDGYNSLKDVLEKRIKLIARGSSLIIITGDLGSEDARAFEAIKEMGYDIVLIFISDEELEDDIKSVLSNSEIRMYFVTSESDIKGVLESK</sequence>
<evidence type="ECO:0000313" key="2">
    <source>
        <dbReference type="Proteomes" id="UP000295325"/>
    </source>
</evidence>
<protein>
    <recommendedName>
        <fullName evidence="3">NYN domain-containing protein</fullName>
    </recommendedName>
</protein>